<reference evidence="2" key="1">
    <citation type="journal article" date="2014" name="Nat. Commun.">
        <title>Genome sequence of mungbean and insights into evolution within Vigna species.</title>
        <authorList>
            <person name="Kang Y.J."/>
            <person name="Kim S.K."/>
            <person name="Kim M.Y."/>
            <person name="Lestari P."/>
            <person name="Kim K.H."/>
            <person name="Ha B.K."/>
            <person name="Jun T.H."/>
            <person name="Hwang W.J."/>
            <person name="Lee T."/>
            <person name="Lee J."/>
            <person name="Shim S."/>
            <person name="Yoon M.Y."/>
            <person name="Jang Y.E."/>
            <person name="Han K.S."/>
            <person name="Taeprayoon P."/>
            <person name="Yoon N."/>
            <person name="Somta P."/>
            <person name="Tanya P."/>
            <person name="Kim K.S."/>
            <person name="Gwag J.G."/>
            <person name="Moon J.K."/>
            <person name="Lee Y.H."/>
            <person name="Park B.S."/>
            <person name="Bombarely A."/>
            <person name="Doyle J.J."/>
            <person name="Jackson S.A."/>
            <person name="Schafleitner R."/>
            <person name="Srinives P."/>
            <person name="Varshney R.K."/>
            <person name="Lee S.H."/>
        </authorList>
    </citation>
    <scope>NUCLEOTIDE SEQUENCE [LARGE SCALE GENOMIC DNA]</scope>
    <source>
        <strain evidence="2">cv. VC1973A</strain>
    </source>
</reference>
<keyword evidence="2" id="KW-1185">Reference proteome</keyword>
<evidence type="ECO:0000313" key="3">
    <source>
        <dbReference type="RefSeq" id="XP_022635919.1"/>
    </source>
</evidence>
<protein>
    <submittedName>
        <fullName evidence="3">Polygalacturonase QRT3-like</fullName>
    </submittedName>
</protein>
<evidence type="ECO:0000256" key="1">
    <source>
        <dbReference type="SAM" id="SignalP"/>
    </source>
</evidence>
<gene>
    <name evidence="3" type="primary">LOC111241560</name>
</gene>
<keyword evidence="1" id="KW-0732">Signal</keyword>
<sequence length="106" mass="11393">MRCSMLVYLFLVAQEVTCFDKHAPPLSHFRIKFKDRMALAVAVSSQPPSASPSTKMSGRVVYPAEYGADPTGEDESSDAIVKAVEDAFGIESEVELVAGIRDLGGV</sequence>
<dbReference type="KEGG" id="vra:111241560"/>
<dbReference type="GO" id="GO:0004650">
    <property type="term" value="F:polygalacturonase activity"/>
    <property type="evidence" value="ECO:0007669"/>
    <property type="project" value="InterPro"/>
</dbReference>
<reference evidence="3" key="2">
    <citation type="submission" date="2025-08" db="UniProtKB">
        <authorList>
            <consortium name="RefSeq"/>
        </authorList>
    </citation>
    <scope>IDENTIFICATION</scope>
    <source>
        <tissue evidence="3">Leaf</tissue>
    </source>
</reference>
<accession>A0A3Q0EZX9</accession>
<dbReference type="OrthoDB" id="1706999at2759"/>
<feature type="chain" id="PRO_5018025065" evidence="1">
    <location>
        <begin position="19"/>
        <end position="106"/>
    </location>
</feature>
<dbReference type="RefSeq" id="XP_022635919.1">
    <property type="nucleotide sequence ID" value="XM_022780198.1"/>
</dbReference>
<evidence type="ECO:0000313" key="2">
    <source>
        <dbReference type="Proteomes" id="UP000087766"/>
    </source>
</evidence>
<organism evidence="2 3">
    <name type="scientific">Vigna radiata var. radiata</name>
    <name type="common">Mung bean</name>
    <name type="synonym">Phaseolus aureus</name>
    <dbReference type="NCBI Taxonomy" id="3916"/>
    <lineage>
        <taxon>Eukaryota</taxon>
        <taxon>Viridiplantae</taxon>
        <taxon>Streptophyta</taxon>
        <taxon>Embryophyta</taxon>
        <taxon>Tracheophyta</taxon>
        <taxon>Spermatophyta</taxon>
        <taxon>Magnoliopsida</taxon>
        <taxon>eudicotyledons</taxon>
        <taxon>Gunneridae</taxon>
        <taxon>Pentapetalae</taxon>
        <taxon>rosids</taxon>
        <taxon>fabids</taxon>
        <taxon>Fabales</taxon>
        <taxon>Fabaceae</taxon>
        <taxon>Papilionoideae</taxon>
        <taxon>50 kb inversion clade</taxon>
        <taxon>NPAAA clade</taxon>
        <taxon>indigoferoid/millettioid clade</taxon>
        <taxon>Phaseoleae</taxon>
        <taxon>Vigna</taxon>
    </lineage>
</organism>
<dbReference type="InterPro" id="IPR039279">
    <property type="entry name" value="QRT3-like"/>
</dbReference>
<dbReference type="GeneID" id="111241560"/>
<feature type="signal peptide" evidence="1">
    <location>
        <begin position="1"/>
        <end position="18"/>
    </location>
</feature>
<proteinExistence type="predicted"/>
<dbReference type="PANTHER" id="PTHR33928:SF2">
    <property type="entry name" value="PECTATE LYASE SUPERFAMILY PROTEIN DOMAIN-CONTAINING PROTEIN-RELATED"/>
    <property type="match status" value="1"/>
</dbReference>
<dbReference type="PANTHER" id="PTHR33928">
    <property type="entry name" value="POLYGALACTURONASE QRT3"/>
    <property type="match status" value="1"/>
</dbReference>
<dbReference type="Proteomes" id="UP000087766">
    <property type="component" value="Chromosome 5"/>
</dbReference>
<name>A0A3Q0EZX9_VIGRR</name>
<dbReference type="AlphaFoldDB" id="A0A3Q0EZX9"/>